<sequence length="949" mass="109005">MMFELFYPFVCMVTLLAIHLLFFLSREISTVQSPNGTILFNIVPPNGPRFDLEIAGKDASVRKLFEEVSAFTGIPESTFLLFKNGQKINVDTQVGNGGIIHVHIPVLGGTPPKPRNGDTEHSQLHREDTEQCNCQGACNCAISTPSSHQPSPPRWQKYHLPSPSVYQSSPPGWQKYHLSSPSVFQSSPPGVQNFTMSSPNSYQPSPNVSTPNDVFDFNEEDNPKVLLYAAREKSRDQCSDSDSDLGVHRLESSDEDPSDLSETNSEPFDSSFYIEPQRTPMERPSKKRTGGSGGTGGKLFYKAVKRETLHRVLSMSPCCQSKCSGKFKYRDLKKNRETYFGKDDAKERSSWLIDKLATFEDDSKVKGTFCFKANGKTMCRKAWCRLYGITKNVYYRGKTAYLKGRTSASQRIRPRRERSPKYVKAIVWFGMYAATHAEKMPHRTEMWLPYRTRRKGIYHQYRQEMSEQMEPYCSRQTFDDMWRENYPDVIIKTSSLFTKCKKCVQLERRLEKTRDPRKRQEIQDRRRAHLGRQMRERVNYYRRREAARRNPNRYLSLIVDGMDQAKTYLPHFVGARSKDMEATDLMKVHVSGMISHGHGIKATFTDFFEYNHDSNLTINLLLKMLFRLSKRGPLPPILYLQADNCFRENKNKYMLAFLDLLVHRKIFMEVQLSFLYVGHTHEDIDQLFSQIADKLRHEEARTPKQLMEKLPDAAEMRGLYDVRGWLEPYIVDIKGHSKVGLFRFRNSKTVPGRVDMFYKRSHDHKWKHNKSGMFRTDDQGRPVRPTGKPKLLLPVFETRQININNLATQKLPKWTPYLESPVETTQWNEFFQALKTASTSRPDRIRYALGDRAGWTLDRLAPCDPTELANREGDEAAIPDELDRLLAEEMESTEIVVRGTAFGARGRGERRGRPRGARGGGRGCPRGARGGGRGRPRGARGGGRGRGRC</sequence>
<dbReference type="PANTHER" id="PTHR33153:SF3">
    <property type="entry name" value="TRAFFICKING PROTEIN PARTICLE COMPLEX SUBUNIT 11 DOMAIN-CONTAINING PROTEIN"/>
    <property type="match status" value="1"/>
</dbReference>
<feature type="region of interest" description="Disordered" evidence="1">
    <location>
        <begin position="902"/>
        <end position="949"/>
    </location>
</feature>
<name>A0A9J7L4D0_BRAFL</name>
<feature type="region of interest" description="Disordered" evidence="1">
    <location>
        <begin position="180"/>
        <end position="217"/>
    </location>
</feature>
<dbReference type="PANTHER" id="PTHR33153">
    <property type="entry name" value="MYND-TYPE DOMAIN-CONTAINING PROTEIN"/>
    <property type="match status" value="1"/>
</dbReference>
<keyword evidence="2" id="KW-0812">Transmembrane</keyword>
<dbReference type="GeneID" id="118415017"/>
<feature type="domain" description="DUF7869" evidence="3">
    <location>
        <begin position="578"/>
        <end position="760"/>
    </location>
</feature>
<evidence type="ECO:0000256" key="1">
    <source>
        <dbReference type="SAM" id="MobiDB-lite"/>
    </source>
</evidence>
<feature type="region of interest" description="Disordered" evidence="1">
    <location>
        <begin position="231"/>
        <end position="296"/>
    </location>
</feature>
<dbReference type="SUPFAM" id="SSF54236">
    <property type="entry name" value="Ubiquitin-like"/>
    <property type="match status" value="1"/>
</dbReference>
<evidence type="ECO:0000259" key="3">
    <source>
        <dbReference type="Pfam" id="PF25273"/>
    </source>
</evidence>
<dbReference type="OrthoDB" id="410478at2759"/>
<dbReference type="InterPro" id="IPR029071">
    <property type="entry name" value="Ubiquitin-like_domsf"/>
</dbReference>
<reference evidence="4" key="1">
    <citation type="journal article" date="2020" name="Nat. Ecol. Evol.">
        <title>Deeply conserved synteny resolves early events in vertebrate evolution.</title>
        <authorList>
            <person name="Simakov O."/>
            <person name="Marletaz F."/>
            <person name="Yue J.X."/>
            <person name="O'Connell B."/>
            <person name="Jenkins J."/>
            <person name="Brandt A."/>
            <person name="Calef R."/>
            <person name="Tung C.H."/>
            <person name="Huang T.K."/>
            <person name="Schmutz J."/>
            <person name="Satoh N."/>
            <person name="Yu J.K."/>
            <person name="Putnam N.H."/>
            <person name="Green R.E."/>
            <person name="Rokhsar D.S."/>
        </authorList>
    </citation>
    <scope>NUCLEOTIDE SEQUENCE [LARGE SCALE GENOMIC DNA]</scope>
    <source>
        <strain evidence="4">S238N-H82</strain>
    </source>
</reference>
<feature type="compositionally biased region" description="Polar residues" evidence="1">
    <location>
        <begin position="180"/>
        <end position="212"/>
    </location>
</feature>
<feature type="compositionally biased region" description="Basic residues" evidence="1">
    <location>
        <begin position="932"/>
        <end position="949"/>
    </location>
</feature>
<keyword evidence="2" id="KW-0472">Membrane</keyword>
<feature type="compositionally biased region" description="Basic and acidic residues" evidence="1">
    <location>
        <begin position="115"/>
        <end position="128"/>
    </location>
</feature>
<feature type="transmembrane region" description="Helical" evidence="2">
    <location>
        <begin position="6"/>
        <end position="24"/>
    </location>
</feature>
<feature type="compositionally biased region" description="Gly residues" evidence="1">
    <location>
        <begin position="917"/>
        <end position="931"/>
    </location>
</feature>
<evidence type="ECO:0000256" key="2">
    <source>
        <dbReference type="SAM" id="Phobius"/>
    </source>
</evidence>
<keyword evidence="2" id="KW-1133">Transmembrane helix</keyword>
<organism evidence="4 5">
    <name type="scientific">Branchiostoma floridae</name>
    <name type="common">Florida lancelet</name>
    <name type="synonym">Amphioxus</name>
    <dbReference type="NCBI Taxonomy" id="7739"/>
    <lineage>
        <taxon>Eukaryota</taxon>
        <taxon>Metazoa</taxon>
        <taxon>Chordata</taxon>
        <taxon>Cephalochordata</taxon>
        <taxon>Leptocardii</taxon>
        <taxon>Amphioxiformes</taxon>
        <taxon>Branchiostomatidae</taxon>
        <taxon>Branchiostoma</taxon>
    </lineage>
</organism>
<dbReference type="Pfam" id="PF25273">
    <property type="entry name" value="DUF7869"/>
    <property type="match status" value="1"/>
</dbReference>
<proteinExistence type="predicted"/>
<dbReference type="InterPro" id="IPR057191">
    <property type="entry name" value="DUF7869"/>
</dbReference>
<dbReference type="Proteomes" id="UP000001554">
    <property type="component" value="Chromosome 4"/>
</dbReference>
<feature type="region of interest" description="Disordered" evidence="1">
    <location>
        <begin position="768"/>
        <end position="789"/>
    </location>
</feature>
<evidence type="ECO:0000313" key="5">
    <source>
        <dbReference type="RefSeq" id="XP_035675280.1"/>
    </source>
</evidence>
<gene>
    <name evidence="5" type="primary">LOC118415017</name>
</gene>
<dbReference type="AlphaFoldDB" id="A0A9J7L4D0"/>
<evidence type="ECO:0000313" key="4">
    <source>
        <dbReference type="Proteomes" id="UP000001554"/>
    </source>
</evidence>
<dbReference type="RefSeq" id="XP_035675280.1">
    <property type="nucleotide sequence ID" value="XM_035819387.1"/>
</dbReference>
<accession>A0A9J7L4D0</accession>
<keyword evidence="4" id="KW-1185">Reference proteome</keyword>
<feature type="region of interest" description="Disordered" evidence="1">
    <location>
        <begin position="107"/>
        <end position="128"/>
    </location>
</feature>
<protein>
    <submittedName>
        <fullName evidence="5">Uncharacterized protein LOC118415017</fullName>
    </submittedName>
</protein>
<dbReference type="OMA" id="YYRRREA"/>
<reference evidence="5" key="2">
    <citation type="submission" date="2025-08" db="UniProtKB">
        <authorList>
            <consortium name="RefSeq"/>
        </authorList>
    </citation>
    <scope>IDENTIFICATION</scope>
    <source>
        <strain evidence="5">S238N-H82</strain>
        <tissue evidence="5">Testes</tissue>
    </source>
</reference>
<dbReference type="KEGG" id="bfo:118415017"/>